<dbReference type="AlphaFoldDB" id="A0A4Y7RVN6"/>
<evidence type="ECO:0008006" key="4">
    <source>
        <dbReference type="Google" id="ProtNLM"/>
    </source>
</evidence>
<gene>
    <name evidence="2" type="ORF">Pmgp_00775</name>
</gene>
<dbReference type="RefSeq" id="WP_134212649.1">
    <property type="nucleotide sequence ID" value="NZ_QFFZ01000005.1"/>
</dbReference>
<proteinExistence type="predicted"/>
<feature type="transmembrane region" description="Helical" evidence="1">
    <location>
        <begin position="36"/>
        <end position="55"/>
    </location>
</feature>
<evidence type="ECO:0000313" key="2">
    <source>
        <dbReference type="EMBL" id="TEB12799.1"/>
    </source>
</evidence>
<evidence type="ECO:0000256" key="1">
    <source>
        <dbReference type="SAM" id="Phobius"/>
    </source>
</evidence>
<dbReference type="OrthoDB" id="1809109at2"/>
<evidence type="ECO:0000313" key="3">
    <source>
        <dbReference type="Proteomes" id="UP000297597"/>
    </source>
</evidence>
<comment type="caution">
    <text evidence="2">The sequence shown here is derived from an EMBL/GenBank/DDBJ whole genome shotgun (WGS) entry which is preliminary data.</text>
</comment>
<keyword evidence="1" id="KW-1133">Transmembrane helix</keyword>
<reference evidence="2 3" key="1">
    <citation type="journal article" date="2018" name="Environ. Microbiol.">
        <title>Novel energy conservation strategies and behaviour of Pelotomaculum schinkii driving syntrophic propionate catabolism.</title>
        <authorList>
            <person name="Hidalgo-Ahumada C.A.P."/>
            <person name="Nobu M.K."/>
            <person name="Narihiro T."/>
            <person name="Tamaki H."/>
            <person name="Liu W.T."/>
            <person name="Kamagata Y."/>
            <person name="Stams A.J.M."/>
            <person name="Imachi H."/>
            <person name="Sousa D.Z."/>
        </authorList>
    </citation>
    <scope>NUCLEOTIDE SEQUENCE [LARGE SCALE GENOMIC DNA]</scope>
    <source>
        <strain evidence="2 3">MGP</strain>
    </source>
</reference>
<sequence length="113" mass="12455">MAFILVLLVFGSAVLAFMIAWQVRYVQPEFLSVTRFNLYMLPLILAANIALATAFIRANSLLKNLPLLAAAQSFFYYMFVVGFSILIVGEKISLGRAALGFGMMAAGVWVLKK</sequence>
<dbReference type="EMBL" id="QFFZ01000005">
    <property type="protein sequence ID" value="TEB12799.1"/>
    <property type="molecule type" value="Genomic_DNA"/>
</dbReference>
<organism evidence="2 3">
    <name type="scientific">Pelotomaculum propionicicum</name>
    <dbReference type="NCBI Taxonomy" id="258475"/>
    <lineage>
        <taxon>Bacteria</taxon>
        <taxon>Bacillati</taxon>
        <taxon>Bacillota</taxon>
        <taxon>Clostridia</taxon>
        <taxon>Eubacteriales</taxon>
        <taxon>Desulfotomaculaceae</taxon>
        <taxon>Pelotomaculum</taxon>
    </lineage>
</organism>
<feature type="transmembrane region" description="Helical" evidence="1">
    <location>
        <begin position="67"/>
        <end position="88"/>
    </location>
</feature>
<protein>
    <recommendedName>
        <fullName evidence="4">EamA domain-containing protein</fullName>
    </recommendedName>
</protein>
<keyword evidence="1" id="KW-0812">Transmembrane</keyword>
<keyword evidence="3" id="KW-1185">Reference proteome</keyword>
<feature type="transmembrane region" description="Helical" evidence="1">
    <location>
        <begin position="94"/>
        <end position="111"/>
    </location>
</feature>
<dbReference type="Proteomes" id="UP000297597">
    <property type="component" value="Unassembled WGS sequence"/>
</dbReference>
<keyword evidence="1" id="KW-0472">Membrane</keyword>
<name>A0A4Y7RVN6_9FIRM</name>
<accession>A0A4Y7RVN6</accession>